<dbReference type="RefSeq" id="WP_194031229.1">
    <property type="nucleotide sequence ID" value="NZ_JADEWZ010000038.1"/>
</dbReference>
<accession>A0A8J7JE14</accession>
<evidence type="ECO:0000313" key="4">
    <source>
        <dbReference type="EMBL" id="MBE9118125.1"/>
    </source>
</evidence>
<keyword evidence="2" id="KW-0175">Coiled coil</keyword>
<gene>
    <name evidence="4" type="ORF">IQ249_19715</name>
</gene>
<name>A0A8J7JE14_9CYAN</name>
<keyword evidence="5" id="KW-1185">Reference proteome</keyword>
<feature type="coiled-coil region" evidence="2">
    <location>
        <begin position="188"/>
        <end position="222"/>
    </location>
</feature>
<dbReference type="PANTHER" id="PTHR46137:SF3">
    <property type="entry name" value="OS05G0310600 PROTEIN"/>
    <property type="match status" value="1"/>
</dbReference>
<proteinExistence type="inferred from homology"/>
<dbReference type="PROSITE" id="PS51934">
    <property type="entry name" value="LRAT"/>
    <property type="match status" value="1"/>
</dbReference>
<dbReference type="AlphaFoldDB" id="A0A8J7JE14"/>
<evidence type="ECO:0000256" key="2">
    <source>
        <dbReference type="SAM" id="Coils"/>
    </source>
</evidence>
<dbReference type="Pfam" id="PF04012">
    <property type="entry name" value="PspA_IM30"/>
    <property type="match status" value="1"/>
</dbReference>
<dbReference type="GO" id="GO:0016746">
    <property type="term" value="F:acyltransferase activity"/>
    <property type="evidence" value="ECO:0007669"/>
    <property type="project" value="UniProtKB-KW"/>
</dbReference>
<dbReference type="PANTHER" id="PTHR46137">
    <property type="entry name" value="OS05G0310600 PROTEIN"/>
    <property type="match status" value="1"/>
</dbReference>
<feature type="domain" description="LRAT" evidence="3">
    <location>
        <begin position="12"/>
        <end position="108"/>
    </location>
</feature>
<comment type="caution">
    <text evidence="4">The sequence shown here is derived from an EMBL/GenBank/DDBJ whole genome shotgun (WGS) entry which is preliminary data.</text>
</comment>
<evidence type="ECO:0000313" key="5">
    <source>
        <dbReference type="Proteomes" id="UP000654482"/>
    </source>
</evidence>
<reference evidence="4" key="1">
    <citation type="submission" date="2020-10" db="EMBL/GenBank/DDBJ databases">
        <authorList>
            <person name="Castelo-Branco R."/>
            <person name="Eusebio N."/>
            <person name="Adriana R."/>
            <person name="Vieira A."/>
            <person name="Brugerolle De Fraissinette N."/>
            <person name="Rezende De Castro R."/>
            <person name="Schneider M.P."/>
            <person name="Vasconcelos V."/>
            <person name="Leao P.N."/>
        </authorList>
    </citation>
    <scope>NUCLEOTIDE SEQUENCE</scope>
    <source>
        <strain evidence="4">LEGE 07157</strain>
    </source>
</reference>
<keyword evidence="4" id="KW-0012">Acyltransferase</keyword>
<dbReference type="Pfam" id="PF04970">
    <property type="entry name" value="LRAT"/>
    <property type="match status" value="1"/>
</dbReference>
<comment type="similarity">
    <text evidence="1">Belongs to the PspA/Vipp/IM30 family.</text>
</comment>
<dbReference type="InterPro" id="IPR007157">
    <property type="entry name" value="PspA_VIPP1"/>
</dbReference>
<dbReference type="Proteomes" id="UP000654482">
    <property type="component" value="Unassembled WGS sequence"/>
</dbReference>
<protein>
    <submittedName>
        <fullName evidence="4">Lecithin retinol acyltransferase family protein</fullName>
    </submittedName>
</protein>
<keyword evidence="4" id="KW-0808">Transferase</keyword>
<organism evidence="4 5">
    <name type="scientific">Lusitaniella coriacea LEGE 07157</name>
    <dbReference type="NCBI Taxonomy" id="945747"/>
    <lineage>
        <taxon>Bacteria</taxon>
        <taxon>Bacillati</taxon>
        <taxon>Cyanobacteriota</taxon>
        <taxon>Cyanophyceae</taxon>
        <taxon>Spirulinales</taxon>
        <taxon>Lusitaniellaceae</taxon>
        <taxon>Lusitaniella</taxon>
    </lineage>
</organism>
<dbReference type="Gene3D" id="3.90.1720.10">
    <property type="entry name" value="endopeptidase domain like (from Nostoc punctiforme)"/>
    <property type="match status" value="1"/>
</dbReference>
<dbReference type="InterPro" id="IPR007053">
    <property type="entry name" value="LRAT_dom"/>
</dbReference>
<dbReference type="EMBL" id="JADEWZ010000038">
    <property type="protein sequence ID" value="MBE9118125.1"/>
    <property type="molecule type" value="Genomic_DNA"/>
</dbReference>
<sequence>MARGEQIYVYREFLNLRGVYEHHGIDCGDGTIIHYSKRTNPPEVQRTSIEFFTQGNSLHLRQYPSSFIADVAIHRAQSRLGERQYNLLFNNCEHFATWCKVGISESQQIREFIPAIHLIKPEDLYEPVRQAIQGTDRDNATRLFNQALADIKIVWDDIQPRYKTATEEANTWQKVAVEALKKNREDLARAALTRKQKYQKEAKSLHKQLQDLSAMTENLLRNRQNI</sequence>
<evidence type="ECO:0000259" key="3">
    <source>
        <dbReference type="PROSITE" id="PS51934"/>
    </source>
</evidence>
<evidence type="ECO:0000256" key="1">
    <source>
        <dbReference type="ARBA" id="ARBA00043985"/>
    </source>
</evidence>